<accession>A0A673KBQ4</accession>
<reference evidence="7" key="1">
    <citation type="submission" date="2025-08" db="UniProtKB">
        <authorList>
            <consortium name="Ensembl"/>
        </authorList>
    </citation>
    <scope>IDENTIFICATION</scope>
</reference>
<keyword evidence="4" id="KW-0378">Hydrolase</keyword>
<dbReference type="GO" id="GO:0005829">
    <property type="term" value="C:cytosol"/>
    <property type="evidence" value="ECO:0007669"/>
    <property type="project" value="InterPro"/>
</dbReference>
<dbReference type="PANTHER" id="PTHR23402">
    <property type="entry name" value="PROTEASE FAMILY C15 PYROGLUTAMYL-PEPTIDASE I-RELATED"/>
    <property type="match status" value="1"/>
</dbReference>
<evidence type="ECO:0000256" key="5">
    <source>
        <dbReference type="ARBA" id="ARBA00022807"/>
    </source>
</evidence>
<evidence type="ECO:0000256" key="2">
    <source>
        <dbReference type="ARBA" id="ARBA00022490"/>
    </source>
</evidence>
<dbReference type="SUPFAM" id="SSF53182">
    <property type="entry name" value="Pyrrolidone carboxyl peptidase (pyroglutamate aminopeptidase)"/>
    <property type="match status" value="1"/>
</dbReference>
<dbReference type="InterPro" id="IPR016125">
    <property type="entry name" value="Peptidase_C15-like"/>
</dbReference>
<dbReference type="GO" id="GO:0006508">
    <property type="term" value="P:proteolysis"/>
    <property type="evidence" value="ECO:0007669"/>
    <property type="project" value="UniProtKB-KW"/>
</dbReference>
<dbReference type="Proteomes" id="UP000472270">
    <property type="component" value="Unassembled WGS sequence"/>
</dbReference>
<proteinExistence type="inferred from homology"/>
<keyword evidence="2" id="KW-0963">Cytoplasm</keyword>
<dbReference type="PIRSF" id="PIRSF015592">
    <property type="entry name" value="Prld-crbxl_pptds"/>
    <property type="match status" value="1"/>
</dbReference>
<keyword evidence="8" id="KW-1185">Reference proteome</keyword>
<dbReference type="CDD" id="cd00501">
    <property type="entry name" value="Peptidase_C15"/>
    <property type="match status" value="1"/>
</dbReference>
<keyword evidence="6" id="KW-0732">Signal</keyword>
<protein>
    <submittedName>
        <fullName evidence="7">Pyroglutamyl-peptidase I like</fullName>
    </submittedName>
</protein>
<keyword evidence="5" id="KW-0788">Thiol protease</keyword>
<evidence type="ECO:0000256" key="1">
    <source>
        <dbReference type="ARBA" id="ARBA00006641"/>
    </source>
</evidence>
<dbReference type="PANTHER" id="PTHR23402:SF1">
    <property type="entry name" value="PYROGLUTAMYL-PEPTIDASE I"/>
    <property type="match status" value="1"/>
</dbReference>
<dbReference type="InterPro" id="IPR000816">
    <property type="entry name" value="Peptidase_C15"/>
</dbReference>
<dbReference type="AlphaFoldDB" id="A0A673KBQ4"/>
<dbReference type="Gene3D" id="3.40.630.20">
    <property type="entry name" value="Peptidase C15, pyroglutamyl peptidase I-like"/>
    <property type="match status" value="1"/>
</dbReference>
<evidence type="ECO:0000256" key="3">
    <source>
        <dbReference type="ARBA" id="ARBA00022670"/>
    </source>
</evidence>
<dbReference type="GO" id="GO:0016920">
    <property type="term" value="F:pyroglutamyl-peptidase activity"/>
    <property type="evidence" value="ECO:0007669"/>
    <property type="project" value="InterPro"/>
</dbReference>
<reference evidence="7" key="2">
    <citation type="submission" date="2025-09" db="UniProtKB">
        <authorList>
            <consortium name="Ensembl"/>
        </authorList>
    </citation>
    <scope>IDENTIFICATION</scope>
</reference>
<feature type="chain" id="PRO_5025373963" evidence="6">
    <location>
        <begin position="22"/>
        <end position="215"/>
    </location>
</feature>
<dbReference type="PRINTS" id="PR00706">
    <property type="entry name" value="PYROGLUPTASE"/>
</dbReference>
<feature type="signal peptide" evidence="6">
    <location>
        <begin position="1"/>
        <end position="21"/>
    </location>
</feature>
<evidence type="ECO:0000313" key="7">
    <source>
        <dbReference type="Ensembl" id="ENSSRHP00000063177.1"/>
    </source>
</evidence>
<evidence type="ECO:0000256" key="6">
    <source>
        <dbReference type="SAM" id="SignalP"/>
    </source>
</evidence>
<dbReference type="Ensembl" id="ENSSRHT00000064932.1">
    <property type="protein sequence ID" value="ENSSRHP00000063177.1"/>
    <property type="gene ID" value="ENSSRHG00000031486.1"/>
</dbReference>
<keyword evidence="3" id="KW-0645">Protease</keyword>
<sequence length="215" mass="23773">MSHHTWIINLSVLLGFGPFRQYVVNPSWEAAKGLKMAGLGLGIEVHIKEIPVSYAKSQQTFSLCDGQVVIHLGIAPGAKGITLEQTGKNHCYKDRDVSGLCPDRHCCIEGGPERLDSIIDMRSLSKHLKSMGLDVIYSRDAGRYLCDFVYYYSLYRGQGKAALIHVPASGSVASSERLVPQLQTVIQAVLRQLDRRAHTTSGQVENNKENILHKT</sequence>
<evidence type="ECO:0000313" key="8">
    <source>
        <dbReference type="Proteomes" id="UP000472270"/>
    </source>
</evidence>
<name>A0A673KBQ4_9TELE</name>
<evidence type="ECO:0000256" key="4">
    <source>
        <dbReference type="ARBA" id="ARBA00022801"/>
    </source>
</evidence>
<dbReference type="InterPro" id="IPR036440">
    <property type="entry name" value="Peptidase_C15-like_sf"/>
</dbReference>
<comment type="similarity">
    <text evidence="1">Belongs to the peptidase C15 family.</text>
</comment>
<organism evidence="7 8">
    <name type="scientific">Sinocyclocheilus rhinocerous</name>
    <dbReference type="NCBI Taxonomy" id="307959"/>
    <lineage>
        <taxon>Eukaryota</taxon>
        <taxon>Metazoa</taxon>
        <taxon>Chordata</taxon>
        <taxon>Craniata</taxon>
        <taxon>Vertebrata</taxon>
        <taxon>Euteleostomi</taxon>
        <taxon>Actinopterygii</taxon>
        <taxon>Neopterygii</taxon>
        <taxon>Teleostei</taxon>
        <taxon>Ostariophysi</taxon>
        <taxon>Cypriniformes</taxon>
        <taxon>Cyprinidae</taxon>
        <taxon>Cyprininae</taxon>
        <taxon>Sinocyclocheilus</taxon>
    </lineage>
</organism>
<dbReference type="Pfam" id="PF01470">
    <property type="entry name" value="Peptidase_C15"/>
    <property type="match status" value="1"/>
</dbReference>